<gene>
    <name evidence="1" type="ORF">FBEOM_2277</name>
</gene>
<dbReference type="AlphaFoldDB" id="A0A9P5ART9"/>
<dbReference type="Pfam" id="PF11905">
    <property type="entry name" value="DUF3425"/>
    <property type="match status" value="1"/>
</dbReference>
<dbReference type="EMBL" id="PVQB02000081">
    <property type="protein sequence ID" value="KAF4343775.1"/>
    <property type="molecule type" value="Genomic_DNA"/>
</dbReference>
<sequence>MADPQKIIIEPMTQQLLVQKAGEDWTGVTSTAQRRKLQNRLNKRSQYLRKRQQLEKNRLASNIVGKPGLPAESMPAITLALQGPPDALFELIRQTCEIFERPDISEKVYALACKTYMDYTMNAPRISQLPFLITLNVTMAVANNATLMGFDRALMCIDEAISPFNLNGPLTPAYNPPAALQPTEVQKTVLHHPWLDIFPFPKFRDNVILATNAELLDDGELCEDISEINWENVEKPSLIVWGDASVPHSWEASPWFLRKWGWLLQGCPELLETTNRWRQSRGEKLLKWDMK</sequence>
<reference evidence="1" key="1">
    <citation type="journal article" date="2017" name="Mycologia">
        <title>Fusarium algeriense, sp. nov., a novel toxigenic crown rot pathogen of durum wheat from Algeria is nested in the Fusarium burgessii species complex.</title>
        <authorList>
            <person name="Laraba I."/>
            <person name="Keddad A."/>
            <person name="Boureghda H."/>
            <person name="Abdallah N."/>
            <person name="Vaughan M.M."/>
            <person name="Proctor R.H."/>
            <person name="Busman M."/>
            <person name="O'Donnell K."/>
        </authorList>
    </citation>
    <scope>NUCLEOTIDE SEQUENCE</scope>
    <source>
        <strain evidence="1">NRRL 25174</strain>
    </source>
</reference>
<evidence type="ECO:0008006" key="3">
    <source>
        <dbReference type="Google" id="ProtNLM"/>
    </source>
</evidence>
<proteinExistence type="predicted"/>
<dbReference type="PANTHER" id="PTHR38116">
    <property type="entry name" value="CHROMOSOME 7, WHOLE GENOME SHOTGUN SEQUENCE"/>
    <property type="match status" value="1"/>
</dbReference>
<accession>A0A9P5ART9</accession>
<dbReference type="OrthoDB" id="2245989at2759"/>
<organism evidence="1 2">
    <name type="scientific">Fusarium beomiforme</name>
    <dbReference type="NCBI Taxonomy" id="44412"/>
    <lineage>
        <taxon>Eukaryota</taxon>
        <taxon>Fungi</taxon>
        <taxon>Dikarya</taxon>
        <taxon>Ascomycota</taxon>
        <taxon>Pezizomycotina</taxon>
        <taxon>Sordariomycetes</taxon>
        <taxon>Hypocreomycetidae</taxon>
        <taxon>Hypocreales</taxon>
        <taxon>Nectriaceae</taxon>
        <taxon>Fusarium</taxon>
        <taxon>Fusarium burgessii species complex</taxon>
    </lineage>
</organism>
<protein>
    <recommendedName>
        <fullName evidence="3">BZIP domain-containing protein</fullName>
    </recommendedName>
</protein>
<keyword evidence="2" id="KW-1185">Reference proteome</keyword>
<dbReference type="Proteomes" id="UP000730481">
    <property type="component" value="Unassembled WGS sequence"/>
</dbReference>
<dbReference type="InterPro" id="IPR021833">
    <property type="entry name" value="DUF3425"/>
</dbReference>
<dbReference type="PANTHER" id="PTHR38116:SF1">
    <property type="entry name" value="BZIP DOMAIN-CONTAINING PROTEIN"/>
    <property type="match status" value="1"/>
</dbReference>
<comment type="caution">
    <text evidence="1">The sequence shown here is derived from an EMBL/GenBank/DDBJ whole genome shotgun (WGS) entry which is preliminary data.</text>
</comment>
<reference evidence="1" key="2">
    <citation type="submission" date="2020-02" db="EMBL/GenBank/DDBJ databases">
        <title>Identification and distribution of gene clusters putatively required for synthesis of sphingolipid metabolism inhibitors in phylogenetically diverse species of the filamentous fungus Fusarium.</title>
        <authorList>
            <person name="Kim H.-S."/>
            <person name="Busman M."/>
            <person name="Brown D.W."/>
            <person name="Divon H."/>
            <person name="Uhlig S."/>
            <person name="Proctor R.H."/>
        </authorList>
    </citation>
    <scope>NUCLEOTIDE SEQUENCE</scope>
    <source>
        <strain evidence="1">NRRL 25174</strain>
    </source>
</reference>
<evidence type="ECO:0000313" key="1">
    <source>
        <dbReference type="EMBL" id="KAF4343775.1"/>
    </source>
</evidence>
<name>A0A9P5ART9_9HYPO</name>
<evidence type="ECO:0000313" key="2">
    <source>
        <dbReference type="Proteomes" id="UP000730481"/>
    </source>
</evidence>